<sequence>MSGDANIHRTSWKVEAIRRGDLKISGPVPITEETPLTEDEERDYAEKVKVEDPPLLQDASGQQNHEQLASTEQAPTSQSKHPQQSSEQAEVRPPTQQDLLQPQHKRLSATVREMSEMQRRTPTGPASINSPSPFPSIPDGSMKTSTRRKRKSGLRNVFRKMFGRKGKEEPLQEEAEPVPVQQRGHGHHVSDPGLLRQSPKQSPQRQHESPSGPRISDLPVRELEPMNPLGQHLPFPMNVNAPQETSPPMDYLTFALPSGELGRRRATLPSVLTANDPPRSAGLAESQRRLSTWEEQHDAESIPSPQIGVALSSPSHAKNSGQSIKSKRRSRSAGALRDLAKAHAPVERRRSAEIRYWRSSYASGSVYSAQTPRPQTARTVDTVGSMDTEAKAPELAVESYIAQLPTVAQHDQDISEIQLPVEAFDFGNLMTGFSDGDEHTAKEVEHSESTRSTKRLSIDDRVKQLEENMRELETSVHRISGRGNRQTIILENPPKGRRSRNRSSSATSDRPSSHRSSRGSTNTLHMRRESDNPPSPGLAPLSAVRESPSSSDRRQTVVATNPRPISTQQSEIAEQLAAVYEALRHERGARKTLQVQVMSLQRELANLHALVHKLVSASPSYPTPSPDGIIISNEERLTTPRASTRDARGLGIDAQRSRSPRHDASRFSQSDRDSDHDHGGDDSTTSSREDIASPEDWATPKEESGFGSGFFHHSRSREAEAVQEKDDDMF</sequence>
<dbReference type="OrthoDB" id="5428925at2759"/>
<comment type="caution">
    <text evidence="2">The sequence shown here is derived from an EMBL/GenBank/DDBJ whole genome shotgun (WGS) entry which is preliminary data.</text>
</comment>
<proteinExistence type="predicted"/>
<feature type="region of interest" description="Disordered" evidence="1">
    <location>
        <begin position="435"/>
        <end position="460"/>
    </location>
</feature>
<feature type="compositionally biased region" description="Polar residues" evidence="1">
    <location>
        <begin position="557"/>
        <end position="569"/>
    </location>
</feature>
<evidence type="ECO:0000313" key="2">
    <source>
        <dbReference type="EMBL" id="KAF2867653.1"/>
    </source>
</evidence>
<feature type="compositionally biased region" description="Basic residues" evidence="1">
    <location>
        <begin position="145"/>
        <end position="164"/>
    </location>
</feature>
<feature type="compositionally biased region" description="Basic and acidic residues" evidence="1">
    <location>
        <begin position="436"/>
        <end position="460"/>
    </location>
</feature>
<reference evidence="2 3" key="1">
    <citation type="submission" date="2020-01" db="EMBL/GenBank/DDBJ databases">
        <authorList>
            <consortium name="DOE Joint Genome Institute"/>
            <person name="Haridas S."/>
            <person name="Albert R."/>
            <person name="Binder M."/>
            <person name="Bloem J."/>
            <person name="Labutti K."/>
            <person name="Salamov A."/>
            <person name="Andreopoulos B."/>
            <person name="Baker S.E."/>
            <person name="Barry K."/>
            <person name="Bills G."/>
            <person name="Bluhm B.H."/>
            <person name="Cannon C."/>
            <person name="Castanera R."/>
            <person name="Culley D.E."/>
            <person name="Daum C."/>
            <person name="Ezra D."/>
            <person name="Gonzalez J.B."/>
            <person name="Henrissat B."/>
            <person name="Kuo A."/>
            <person name="Liang C."/>
            <person name="Lipzen A."/>
            <person name="Lutzoni F."/>
            <person name="Magnuson J."/>
            <person name="Mondo S."/>
            <person name="Nolan M."/>
            <person name="Ohm R."/>
            <person name="Pangilinan J."/>
            <person name="Park H.-J.H."/>
            <person name="Ramirez L."/>
            <person name="Alfaro M."/>
            <person name="Sun H."/>
            <person name="Tritt A."/>
            <person name="Yoshinaga Y."/>
            <person name="Zwiers L.-H.L."/>
            <person name="Turgeon B.G."/>
            <person name="Goodwin S.B."/>
            <person name="Spatafora J.W."/>
            <person name="Crous P.W."/>
            <person name="Grigoriev I.V."/>
        </authorList>
    </citation>
    <scope>NUCLEOTIDE SEQUENCE [LARGE SCALE GENOMIC DNA]</scope>
    <source>
        <strain evidence="2 3">CBS 611.86</strain>
    </source>
</reference>
<organism evidence="2 3">
    <name type="scientific">Massariosphaeria phaeospora</name>
    <dbReference type="NCBI Taxonomy" id="100035"/>
    <lineage>
        <taxon>Eukaryota</taxon>
        <taxon>Fungi</taxon>
        <taxon>Dikarya</taxon>
        <taxon>Ascomycota</taxon>
        <taxon>Pezizomycotina</taxon>
        <taxon>Dothideomycetes</taxon>
        <taxon>Pleosporomycetidae</taxon>
        <taxon>Pleosporales</taxon>
        <taxon>Pleosporales incertae sedis</taxon>
        <taxon>Massariosphaeria</taxon>
    </lineage>
</organism>
<feature type="compositionally biased region" description="Polar residues" evidence="1">
    <location>
        <begin position="312"/>
        <end position="324"/>
    </location>
</feature>
<feature type="region of interest" description="Disordered" evidence="1">
    <location>
        <begin position="1"/>
        <end position="246"/>
    </location>
</feature>
<gene>
    <name evidence="2" type="ORF">BDV95DRAFT_610564</name>
</gene>
<evidence type="ECO:0000313" key="3">
    <source>
        <dbReference type="Proteomes" id="UP000481861"/>
    </source>
</evidence>
<feature type="region of interest" description="Disordered" evidence="1">
    <location>
        <begin position="617"/>
        <end position="730"/>
    </location>
</feature>
<evidence type="ECO:0000256" key="1">
    <source>
        <dbReference type="SAM" id="MobiDB-lite"/>
    </source>
</evidence>
<accession>A0A7C8I5D2</accession>
<feature type="compositionally biased region" description="Basic and acidic residues" evidence="1">
    <location>
        <begin position="660"/>
        <end position="691"/>
    </location>
</feature>
<dbReference type="EMBL" id="JAADJZ010000022">
    <property type="protein sequence ID" value="KAF2867653.1"/>
    <property type="molecule type" value="Genomic_DNA"/>
</dbReference>
<feature type="region of interest" description="Disordered" evidence="1">
    <location>
        <begin position="296"/>
        <end position="344"/>
    </location>
</feature>
<feature type="compositionally biased region" description="Polar residues" evidence="1">
    <location>
        <begin position="59"/>
        <end position="100"/>
    </location>
</feature>
<name>A0A7C8I5D2_9PLEO</name>
<dbReference type="Proteomes" id="UP000481861">
    <property type="component" value="Unassembled WGS sequence"/>
</dbReference>
<feature type="region of interest" description="Disordered" evidence="1">
    <location>
        <begin position="473"/>
        <end position="569"/>
    </location>
</feature>
<dbReference type="AlphaFoldDB" id="A0A7C8I5D2"/>
<protein>
    <submittedName>
        <fullName evidence="2">Uncharacterized protein</fullName>
    </submittedName>
</protein>
<keyword evidence="3" id="KW-1185">Reference proteome</keyword>
<feature type="compositionally biased region" description="Basic and acidic residues" evidence="1">
    <location>
        <begin position="633"/>
        <end position="648"/>
    </location>
</feature>